<feature type="compositionally biased region" description="Basic and acidic residues" evidence="2">
    <location>
        <begin position="370"/>
        <end position="404"/>
    </location>
</feature>
<feature type="compositionally biased region" description="Basic residues" evidence="2">
    <location>
        <begin position="431"/>
        <end position="444"/>
    </location>
</feature>
<reference evidence="4" key="1">
    <citation type="submission" date="2016-11" db="UniProtKB">
        <authorList>
            <consortium name="WormBaseParasite"/>
        </authorList>
    </citation>
    <scope>IDENTIFICATION</scope>
</reference>
<dbReference type="Proteomes" id="UP000095282">
    <property type="component" value="Unplaced"/>
</dbReference>
<feature type="compositionally biased region" description="Basic and acidic residues" evidence="2">
    <location>
        <begin position="291"/>
        <end position="344"/>
    </location>
</feature>
<evidence type="ECO:0000256" key="2">
    <source>
        <dbReference type="SAM" id="MobiDB-lite"/>
    </source>
</evidence>
<feature type="coiled-coil region" evidence="1">
    <location>
        <begin position="20"/>
        <end position="47"/>
    </location>
</feature>
<accession>A0A1I7TJ72</accession>
<feature type="compositionally biased region" description="Polar residues" evidence="2">
    <location>
        <begin position="262"/>
        <end position="283"/>
    </location>
</feature>
<proteinExistence type="predicted"/>
<feature type="compositionally biased region" description="Acidic residues" evidence="2">
    <location>
        <begin position="465"/>
        <end position="478"/>
    </location>
</feature>
<organism evidence="3 4">
    <name type="scientific">Caenorhabditis tropicalis</name>
    <dbReference type="NCBI Taxonomy" id="1561998"/>
    <lineage>
        <taxon>Eukaryota</taxon>
        <taxon>Metazoa</taxon>
        <taxon>Ecdysozoa</taxon>
        <taxon>Nematoda</taxon>
        <taxon>Chromadorea</taxon>
        <taxon>Rhabditida</taxon>
        <taxon>Rhabditina</taxon>
        <taxon>Rhabditomorpha</taxon>
        <taxon>Rhabditoidea</taxon>
        <taxon>Rhabditidae</taxon>
        <taxon>Peloderinae</taxon>
        <taxon>Caenorhabditis</taxon>
    </lineage>
</organism>
<evidence type="ECO:0000256" key="1">
    <source>
        <dbReference type="SAM" id="Coils"/>
    </source>
</evidence>
<evidence type="ECO:0000313" key="4">
    <source>
        <dbReference type="WBParaSite" id="Csp11.Scaffold626.g6456.t1"/>
    </source>
</evidence>
<dbReference type="eggNOG" id="ENOG502RT9E">
    <property type="taxonomic scope" value="Eukaryota"/>
</dbReference>
<feature type="compositionally biased region" description="Basic residues" evidence="2">
    <location>
        <begin position="483"/>
        <end position="492"/>
    </location>
</feature>
<dbReference type="AlphaFoldDB" id="A0A1I7TJ72"/>
<evidence type="ECO:0000313" key="3">
    <source>
        <dbReference type="Proteomes" id="UP000095282"/>
    </source>
</evidence>
<name>A0A1I7TJ72_9PELO</name>
<feature type="compositionally biased region" description="Basic and acidic residues" evidence="2">
    <location>
        <begin position="156"/>
        <end position="168"/>
    </location>
</feature>
<keyword evidence="1" id="KW-0175">Coiled coil</keyword>
<sequence length="765" mass="86752">MTEPEGMTPGIFINWRVSEHDVMRNNYRMLQSTLENKENEMQFAEIINSPGFCVKNFEETYILRNISPFTESSRQQIINSNHVRCECSTSASMREISKMKQKLSELLEKWETVFKHLPRETSSLNNDLRKQTIAQLEQIETLINGEKPQETPHTTAKPEKKPKTAKERRTNAVAEQCLWNVAHVSGHPVHPTHLKELESVPVVLNITENKEPVDVSPEVPFAVTTSVPKTETAPENVEQEAASLPLEAASISITCAGETFSLSSPTSENFSPAVTENGPSTPDSGMISDVSETKTKDFPKLKASEKDPETLTGRDGRRYRQKLREAEKLSEEQARIGDSDKTQEEVGAESTEPDAVELSGKEKRRLKDKLRKERKEQEKLANNEPKKEDVAVVSEEKKENKSEIETNASLPKEKNETPPAQVETTSSQKKSAPKKKSTSAKKKKKPDDPESSNEPGLGADTASKEDDDWLAEFAEEPETLSKRQLKKAAKRANKGVYVVNEKGSHSVELLPGEYKIMQLDRNRKIEEIPLEVLPGKRTNIDEVLENRQKPSSSNDDDSNKALYQLFNDDASQKVFNSGKWLAYVIDDSYVDDFNSAMTNDDATHFVKQLLPELDADYVRNILKQKEKEERAEEAVSEPVDSEDDLQNYLNAEDGKEIDFSTKFASQTASLFVGNAEFKEFCQKYSSSKYNPKIIYTLIKKYIDTRIVFHFERYKKLADRDAYRIAKSWTHINDNSKYALMVMLFINNPTTKIGFEELEAVLFPNQ</sequence>
<feature type="region of interest" description="Disordered" evidence="2">
    <location>
        <begin position="262"/>
        <end position="492"/>
    </location>
</feature>
<protein>
    <submittedName>
        <fullName evidence="4">Bromo domain-containing protein</fullName>
    </submittedName>
</protein>
<keyword evidence="3" id="KW-1185">Reference proteome</keyword>
<dbReference type="WBParaSite" id="Csp11.Scaffold626.g6456.t1">
    <property type="protein sequence ID" value="Csp11.Scaffold626.g6456.t1"/>
    <property type="gene ID" value="Csp11.Scaffold626.g6456"/>
</dbReference>
<feature type="region of interest" description="Disordered" evidence="2">
    <location>
        <begin position="143"/>
        <end position="168"/>
    </location>
</feature>